<evidence type="ECO:0000256" key="1">
    <source>
        <dbReference type="ARBA" id="ARBA00023125"/>
    </source>
</evidence>
<dbReference type="GO" id="GO:0010288">
    <property type="term" value="P:response to lead ion"/>
    <property type="evidence" value="ECO:0007669"/>
    <property type="project" value="TreeGrafter"/>
</dbReference>
<reference evidence="4 8" key="3">
    <citation type="submission" date="2023-03" db="EMBL/GenBank/DDBJ databases">
        <title>Genetic diversity of Bacillus cereus sensu lato isolates from Slovenia.</title>
        <authorList>
            <person name="Abdelli M."/>
        </authorList>
    </citation>
    <scope>NUCLEOTIDE SEQUENCE [LARGE SCALE GENOMIC DNA]</scope>
    <source>
        <strain evidence="4 8">SIBC61B</strain>
    </source>
</reference>
<sequence length="227" mass="25918">MDISKVDLLLRSDSRVHILAYLLDGKAYPASELAHVAKIKPKTATYHLSKMKEEGILSIEKHGKHSYYRLFNSEISKILESLLVISPQEKIKPLRQSSQSSELRCARTCYNHLAGKLGVAITNSMLDKGYLIKNDLYFHITKTGQEFFKELGIDLNEFKQKRSILAKACLDWTEREHHLAGSLGNALLEKLLELNWIQRVSKSRAIKVNPDGRKELEQIFSINITQN</sequence>
<dbReference type="Proteomes" id="UP000325411">
    <property type="component" value="Unassembled WGS sequence"/>
</dbReference>
<evidence type="ECO:0000313" key="5">
    <source>
        <dbReference type="EMBL" id="SME44256.1"/>
    </source>
</evidence>
<dbReference type="InterPro" id="IPR052543">
    <property type="entry name" value="HTH_Metal-responsive_Reg"/>
</dbReference>
<dbReference type="Gene3D" id="1.10.10.10">
    <property type="entry name" value="Winged helix-like DNA-binding domain superfamily/Winged helix DNA-binding domain"/>
    <property type="match status" value="1"/>
</dbReference>
<dbReference type="PANTHER" id="PTHR39168">
    <property type="entry name" value="TRANSCRIPTIONAL REGULATOR-RELATED"/>
    <property type="match status" value="1"/>
</dbReference>
<dbReference type="GO" id="GO:0097063">
    <property type="term" value="F:cadmium ion sensor activity"/>
    <property type="evidence" value="ECO:0007669"/>
    <property type="project" value="TreeGrafter"/>
</dbReference>
<dbReference type="EMBL" id="FWYW01000095">
    <property type="protein sequence ID" value="SME44256.1"/>
    <property type="molecule type" value="Genomic_DNA"/>
</dbReference>
<dbReference type="SUPFAM" id="SSF46785">
    <property type="entry name" value="Winged helix' DNA-binding domain"/>
    <property type="match status" value="1"/>
</dbReference>
<dbReference type="InterPro" id="IPR001845">
    <property type="entry name" value="HTH_ArsR_DNA-bd_dom"/>
</dbReference>
<dbReference type="GO" id="GO:0003677">
    <property type="term" value="F:DNA binding"/>
    <property type="evidence" value="ECO:0007669"/>
    <property type="project" value="UniProtKB-KW"/>
</dbReference>
<reference evidence="5 6" key="1">
    <citation type="submission" date="2017-04" db="EMBL/GenBank/DDBJ databases">
        <authorList>
            <person name="Criscuolo A."/>
        </authorList>
    </citation>
    <scope>NUCLEOTIDE SEQUENCE [LARGE SCALE GENOMIC DNA]</scope>
    <source>
        <strain evidence="5">16-00174</strain>
    </source>
</reference>
<dbReference type="SMART" id="SM00418">
    <property type="entry name" value="HTH_ARSR"/>
    <property type="match status" value="1"/>
</dbReference>
<protein>
    <submittedName>
        <fullName evidence="5">Helix-turn-helix domain protein</fullName>
    </submittedName>
    <submittedName>
        <fullName evidence="4">Winged helix-turn-helix domain-containing protein</fullName>
    </submittedName>
    <submittedName>
        <fullName evidence="3">Winged helix-turn-helix transcriptional regulator</fullName>
    </submittedName>
</protein>
<dbReference type="Pfam" id="PF01022">
    <property type="entry name" value="HTH_5"/>
    <property type="match status" value="1"/>
</dbReference>
<evidence type="ECO:0000313" key="6">
    <source>
        <dbReference type="Proteomes" id="UP000194422"/>
    </source>
</evidence>
<evidence type="ECO:0000313" key="8">
    <source>
        <dbReference type="Proteomes" id="UP001221338"/>
    </source>
</evidence>
<dbReference type="PANTHER" id="PTHR39168:SF1">
    <property type="entry name" value="TRANSCRIPTIONAL REGULATORY PROTEIN"/>
    <property type="match status" value="1"/>
</dbReference>
<keyword evidence="1" id="KW-0238">DNA-binding</keyword>
<feature type="domain" description="HTH arsR-type" evidence="2">
    <location>
        <begin position="1"/>
        <end position="90"/>
    </location>
</feature>
<comment type="caution">
    <text evidence="3">The sequence shown here is derived from an EMBL/GenBank/DDBJ whole genome shotgun (WGS) entry which is preliminary data.</text>
</comment>
<dbReference type="Proteomes" id="UP000194422">
    <property type="component" value="Unassembled WGS sequence"/>
</dbReference>
<dbReference type="EMBL" id="VXCE01000024">
    <property type="protein sequence ID" value="KAA8474870.1"/>
    <property type="molecule type" value="Genomic_DNA"/>
</dbReference>
<dbReference type="GO" id="GO:0046686">
    <property type="term" value="P:response to cadmium ion"/>
    <property type="evidence" value="ECO:0007669"/>
    <property type="project" value="TreeGrafter"/>
</dbReference>
<evidence type="ECO:0000259" key="2">
    <source>
        <dbReference type="PROSITE" id="PS50987"/>
    </source>
</evidence>
<dbReference type="InterPro" id="IPR011991">
    <property type="entry name" value="ArsR-like_HTH"/>
</dbReference>
<evidence type="ECO:0000313" key="3">
    <source>
        <dbReference type="EMBL" id="KAA8474870.1"/>
    </source>
</evidence>
<proteinExistence type="predicted"/>
<dbReference type="InterPro" id="IPR036390">
    <property type="entry name" value="WH_DNA-bd_sf"/>
</dbReference>
<dbReference type="PROSITE" id="PS50987">
    <property type="entry name" value="HTH_ARSR_2"/>
    <property type="match status" value="1"/>
</dbReference>
<dbReference type="RefSeq" id="WP_000355289.1">
    <property type="nucleotide sequence ID" value="NZ_CP040880.1"/>
</dbReference>
<dbReference type="AlphaFoldDB" id="A0A5M9GKM1"/>
<dbReference type="CDD" id="cd00090">
    <property type="entry name" value="HTH_ARSR"/>
    <property type="match status" value="1"/>
</dbReference>
<organism evidence="3 7">
    <name type="scientific">Bacillus paranthracis</name>
    <dbReference type="NCBI Taxonomy" id="2026186"/>
    <lineage>
        <taxon>Bacteria</taxon>
        <taxon>Bacillati</taxon>
        <taxon>Bacillota</taxon>
        <taxon>Bacilli</taxon>
        <taxon>Bacillales</taxon>
        <taxon>Bacillaceae</taxon>
        <taxon>Bacillus</taxon>
        <taxon>Bacillus cereus group</taxon>
    </lineage>
</organism>
<accession>A0A5M9GKM1</accession>
<gene>
    <name evidence="5" type="ORF">BACERE00174_05488</name>
    <name evidence="3" type="ORF">FYW06_23365</name>
    <name evidence="4" type="ORF">P6U22_22240</name>
</gene>
<dbReference type="InterPro" id="IPR036388">
    <property type="entry name" value="WH-like_DNA-bd_sf"/>
</dbReference>
<name>A0A5M9GKM1_9BACI</name>
<dbReference type="EMBL" id="JARPRV010000017">
    <property type="protein sequence ID" value="MDG0943863.1"/>
    <property type="molecule type" value="Genomic_DNA"/>
</dbReference>
<keyword evidence="8" id="KW-1185">Reference proteome</keyword>
<dbReference type="Proteomes" id="UP001221338">
    <property type="component" value="Unassembled WGS sequence"/>
</dbReference>
<evidence type="ECO:0000313" key="4">
    <source>
        <dbReference type="EMBL" id="MDG0943863.1"/>
    </source>
</evidence>
<dbReference type="GO" id="GO:0003700">
    <property type="term" value="F:DNA-binding transcription factor activity"/>
    <property type="evidence" value="ECO:0007669"/>
    <property type="project" value="InterPro"/>
</dbReference>
<evidence type="ECO:0000313" key="7">
    <source>
        <dbReference type="Proteomes" id="UP000325411"/>
    </source>
</evidence>
<dbReference type="GO" id="GO:0032791">
    <property type="term" value="F:lead ion binding"/>
    <property type="evidence" value="ECO:0007669"/>
    <property type="project" value="TreeGrafter"/>
</dbReference>
<reference evidence="3 7" key="2">
    <citation type="submission" date="2019-09" db="EMBL/GenBank/DDBJ databases">
        <authorList>
            <person name="Geng P."/>
            <person name="Wan X."/>
            <person name="Zhou G."/>
            <person name="Yuan Z."/>
            <person name="Hu X."/>
        </authorList>
    </citation>
    <scope>NUCLEOTIDE SEQUENCE [LARGE SCALE GENOMIC DNA]</scope>
    <source>
        <strain evidence="3 7">EFR-4</strain>
    </source>
</reference>